<proteinExistence type="predicted"/>
<organism evidence="4 5">
    <name type="scientific">Coniochaeta hoffmannii</name>
    <dbReference type="NCBI Taxonomy" id="91930"/>
    <lineage>
        <taxon>Eukaryota</taxon>
        <taxon>Fungi</taxon>
        <taxon>Dikarya</taxon>
        <taxon>Ascomycota</taxon>
        <taxon>Pezizomycotina</taxon>
        <taxon>Sordariomycetes</taxon>
        <taxon>Sordariomycetidae</taxon>
        <taxon>Coniochaetales</taxon>
        <taxon>Coniochaetaceae</taxon>
        <taxon>Coniochaeta</taxon>
    </lineage>
</organism>
<dbReference type="AlphaFoldDB" id="A0AA38S882"/>
<dbReference type="PANTHER" id="PTHR13452:SF10">
    <property type="entry name" value="THUMP DOMAIN-CONTAINING PROTEIN 1"/>
    <property type="match status" value="1"/>
</dbReference>
<feature type="region of interest" description="Disordered" evidence="2">
    <location>
        <begin position="1"/>
        <end position="46"/>
    </location>
</feature>
<dbReference type="CDD" id="cd11717">
    <property type="entry name" value="THUMP_THUMPD1_like"/>
    <property type="match status" value="1"/>
</dbReference>
<evidence type="ECO:0000259" key="3">
    <source>
        <dbReference type="PROSITE" id="PS51165"/>
    </source>
</evidence>
<comment type="caution">
    <text evidence="4">The sequence shown here is derived from an EMBL/GenBank/DDBJ whole genome shotgun (WGS) entry which is preliminary data.</text>
</comment>
<dbReference type="Pfam" id="PF02926">
    <property type="entry name" value="THUMP"/>
    <property type="match status" value="1"/>
</dbReference>
<evidence type="ECO:0000256" key="1">
    <source>
        <dbReference type="PROSITE-ProRule" id="PRU00529"/>
    </source>
</evidence>
<dbReference type="EMBL" id="JANBVN010000043">
    <property type="protein sequence ID" value="KAJ9158030.1"/>
    <property type="molecule type" value="Genomic_DNA"/>
</dbReference>
<feature type="domain" description="THUMP" evidence="3">
    <location>
        <begin position="185"/>
        <end position="296"/>
    </location>
</feature>
<keyword evidence="1" id="KW-0694">RNA-binding</keyword>
<dbReference type="PROSITE" id="PS51165">
    <property type="entry name" value="THUMP"/>
    <property type="match status" value="1"/>
</dbReference>
<dbReference type="PANTHER" id="PTHR13452">
    <property type="entry name" value="THUMP DOMAIN CONTAINING PROTEIN 1-RELATED"/>
    <property type="match status" value="1"/>
</dbReference>
<dbReference type="Proteomes" id="UP001174691">
    <property type="component" value="Unassembled WGS sequence"/>
</dbReference>
<evidence type="ECO:0000313" key="4">
    <source>
        <dbReference type="EMBL" id="KAJ9158030.1"/>
    </source>
</evidence>
<dbReference type="SUPFAM" id="SSF143437">
    <property type="entry name" value="THUMP domain-like"/>
    <property type="match status" value="1"/>
</dbReference>
<reference evidence="4" key="1">
    <citation type="submission" date="2022-07" db="EMBL/GenBank/DDBJ databases">
        <title>Fungi with potential for degradation of polypropylene.</title>
        <authorList>
            <person name="Gostincar C."/>
        </authorList>
    </citation>
    <scope>NUCLEOTIDE SEQUENCE</scope>
    <source>
        <strain evidence="4">EXF-13287</strain>
    </source>
</reference>
<gene>
    <name evidence="4" type="ORF">NKR19_g3756</name>
</gene>
<feature type="region of interest" description="Disordered" evidence="2">
    <location>
        <begin position="315"/>
        <end position="340"/>
    </location>
</feature>
<evidence type="ECO:0000256" key="2">
    <source>
        <dbReference type="SAM" id="MobiDB-lite"/>
    </source>
</evidence>
<feature type="region of interest" description="Disordered" evidence="2">
    <location>
        <begin position="207"/>
        <end position="235"/>
    </location>
</feature>
<dbReference type="SMART" id="SM00981">
    <property type="entry name" value="THUMP"/>
    <property type="match status" value="1"/>
</dbReference>
<dbReference type="GO" id="GO:0003723">
    <property type="term" value="F:RNA binding"/>
    <property type="evidence" value="ECO:0007669"/>
    <property type="project" value="UniProtKB-UniRule"/>
</dbReference>
<dbReference type="InterPro" id="IPR040183">
    <property type="entry name" value="THUMPD1-like"/>
</dbReference>
<dbReference type="Gene3D" id="3.30.2300.10">
    <property type="entry name" value="THUMP superfamily"/>
    <property type="match status" value="1"/>
</dbReference>
<feature type="compositionally biased region" description="Basic and acidic residues" evidence="2">
    <location>
        <begin position="25"/>
        <end position="42"/>
    </location>
</feature>
<protein>
    <submittedName>
        <fullName evidence="4">tRNA acetyltransferase TAN1</fullName>
    </submittedName>
</protein>
<dbReference type="InterPro" id="IPR004114">
    <property type="entry name" value="THUMP_dom"/>
</dbReference>
<accession>A0AA38S882</accession>
<feature type="compositionally biased region" description="Basic and acidic residues" evidence="2">
    <location>
        <begin position="319"/>
        <end position="340"/>
    </location>
</feature>
<keyword evidence="5" id="KW-1185">Reference proteome</keyword>
<feature type="compositionally biased region" description="Basic and acidic residues" evidence="2">
    <location>
        <begin position="1"/>
        <end position="10"/>
    </location>
</feature>
<dbReference type="GO" id="GO:0006400">
    <property type="term" value="P:tRNA modification"/>
    <property type="evidence" value="ECO:0007669"/>
    <property type="project" value="InterPro"/>
</dbReference>
<sequence length="340" mass="37094">MSSSTKRKEAPSGNSGGQGKRNKRSGNDNKWRNSHQPNKEGLLEGVVSPGETGVWVSCARGQEGKAAREVVAMFDEYAEILYGVKPQGEEAPAEDDEEEDIEASVKRELDAMKATGKEAKAAGRIFTPVKMNVACLLFVRTRSPVEPVQFVKRICQDAKSGEQRTRSRYVNRLVPMTAVGKATEQGLVDLARKVLGEVFDLRGEKTDGDATAAGVQDQGNSADDGTAKKDGSDGPAPCSFAIRPSIRNNNTLKRDVIIKEVASLINNQRHKVDLDKPDKVVLIEVYQNAVGMSVVDGDYWNELKRYNLTELYSHASKQGQEEAKPSVGEDAKPSDAEDKN</sequence>
<name>A0AA38S882_9PEZI</name>
<evidence type="ECO:0000313" key="5">
    <source>
        <dbReference type="Proteomes" id="UP001174691"/>
    </source>
</evidence>